<protein>
    <submittedName>
        <fullName evidence="2">Uncharacterized protein</fullName>
    </submittedName>
</protein>
<organism evidence="2 3">
    <name type="scientific">Vitis vinifera</name>
    <name type="common">Grape</name>
    <dbReference type="NCBI Taxonomy" id="29760"/>
    <lineage>
        <taxon>Eukaryota</taxon>
        <taxon>Viridiplantae</taxon>
        <taxon>Streptophyta</taxon>
        <taxon>Embryophyta</taxon>
        <taxon>Tracheophyta</taxon>
        <taxon>Spermatophyta</taxon>
        <taxon>Magnoliopsida</taxon>
        <taxon>eudicotyledons</taxon>
        <taxon>Gunneridae</taxon>
        <taxon>Pentapetalae</taxon>
        <taxon>rosids</taxon>
        <taxon>Vitales</taxon>
        <taxon>Vitaceae</taxon>
        <taxon>Viteae</taxon>
        <taxon>Vitis</taxon>
    </lineage>
</organism>
<sequence>MAMAYVASSLLPVRLHRNPISLHLSPSLRSFPSRQTTSLRPVLCARKPRSPGGKLGSQDACASDFLRKPTISPGDDGGGSSVREKSYKGGKKRNGLIGRTRFWRTLYHWLDTSG</sequence>
<comment type="caution">
    <text evidence="2">The sequence shown here is derived from an EMBL/GenBank/DDBJ whole genome shotgun (WGS) entry which is preliminary data.</text>
</comment>
<evidence type="ECO:0000256" key="1">
    <source>
        <dbReference type="SAM" id="MobiDB-lite"/>
    </source>
</evidence>
<evidence type="ECO:0000313" key="3">
    <source>
        <dbReference type="Proteomes" id="UP000288805"/>
    </source>
</evidence>
<reference evidence="2 3" key="1">
    <citation type="journal article" date="2018" name="PLoS Genet.">
        <title>Population sequencing reveals clonal diversity and ancestral inbreeding in the grapevine cultivar Chardonnay.</title>
        <authorList>
            <person name="Roach M.J."/>
            <person name="Johnson D.L."/>
            <person name="Bohlmann J."/>
            <person name="van Vuuren H.J."/>
            <person name="Jones S.J."/>
            <person name="Pretorius I.S."/>
            <person name="Schmidt S.A."/>
            <person name="Borneman A.R."/>
        </authorList>
    </citation>
    <scope>NUCLEOTIDE SEQUENCE [LARGE SCALE GENOMIC DNA]</scope>
    <source>
        <strain evidence="3">cv. Chardonnay</strain>
        <tissue evidence="2">Leaf</tissue>
    </source>
</reference>
<evidence type="ECO:0000313" key="2">
    <source>
        <dbReference type="EMBL" id="RVW99993.1"/>
    </source>
</evidence>
<gene>
    <name evidence="2" type="ORF">CK203_024729</name>
</gene>
<dbReference type="Proteomes" id="UP000288805">
    <property type="component" value="Unassembled WGS sequence"/>
</dbReference>
<feature type="region of interest" description="Disordered" evidence="1">
    <location>
        <begin position="66"/>
        <end position="94"/>
    </location>
</feature>
<proteinExistence type="predicted"/>
<name>A0A438ITD0_VITVI</name>
<dbReference type="EMBL" id="QGNW01000084">
    <property type="protein sequence ID" value="RVW99993.1"/>
    <property type="molecule type" value="Genomic_DNA"/>
</dbReference>
<accession>A0A438ITD0</accession>
<dbReference type="AlphaFoldDB" id="A0A438ITD0"/>